<sequence length="134" mass="15115">MKNVFHQWAAKRSATWLALSAILLIVIAPLISISLQRDPMSAMPGMHHEMPMHHEMSSQPETHLQTSLPVDHAEACGYCVLLAHVPGLILLVALLLMGRALRIRLIPARPLVRLWHFFPWLCPDTRAPPLFCFS</sequence>
<protein>
    <recommendedName>
        <fullName evidence="4">DUF2946 domain-containing protein</fullName>
    </recommendedName>
</protein>
<name>A0A1I7E5Z1_9ENTR</name>
<reference evidence="3" key="1">
    <citation type="submission" date="2016-10" db="EMBL/GenBank/DDBJ databases">
        <authorList>
            <person name="Varghese N."/>
            <person name="Submissions S."/>
        </authorList>
    </citation>
    <scope>NUCLEOTIDE SEQUENCE [LARGE SCALE GENOMIC DNA]</scope>
    <source>
        <strain evidence="3">Ah-143</strain>
    </source>
</reference>
<dbReference type="EMBL" id="FPAU01000010">
    <property type="protein sequence ID" value="SFU19354.1"/>
    <property type="molecule type" value="Genomic_DNA"/>
</dbReference>
<dbReference type="Pfam" id="PF11162">
    <property type="entry name" value="DUF2946"/>
    <property type="match status" value="1"/>
</dbReference>
<keyword evidence="1" id="KW-0812">Transmembrane</keyword>
<evidence type="ECO:0000313" key="3">
    <source>
        <dbReference type="Proteomes" id="UP000199187"/>
    </source>
</evidence>
<dbReference type="InterPro" id="IPR021333">
    <property type="entry name" value="DUF2946"/>
</dbReference>
<keyword evidence="1" id="KW-0472">Membrane</keyword>
<evidence type="ECO:0000256" key="1">
    <source>
        <dbReference type="SAM" id="Phobius"/>
    </source>
</evidence>
<keyword evidence="3" id="KW-1185">Reference proteome</keyword>
<gene>
    <name evidence="2" type="ORF">SAMN05192562_11089</name>
</gene>
<keyword evidence="1" id="KW-1133">Transmembrane helix</keyword>
<feature type="transmembrane region" description="Helical" evidence="1">
    <location>
        <begin position="75"/>
        <end position="96"/>
    </location>
</feature>
<dbReference type="Proteomes" id="UP000199187">
    <property type="component" value="Unassembled WGS sequence"/>
</dbReference>
<evidence type="ECO:0000313" key="2">
    <source>
        <dbReference type="EMBL" id="SFU19354.1"/>
    </source>
</evidence>
<evidence type="ECO:0008006" key="4">
    <source>
        <dbReference type="Google" id="ProtNLM"/>
    </source>
</evidence>
<proteinExistence type="predicted"/>
<feature type="transmembrane region" description="Helical" evidence="1">
    <location>
        <begin position="16"/>
        <end position="35"/>
    </location>
</feature>
<organism evidence="2 3">
    <name type="scientific">Kosakonia arachidis</name>
    <dbReference type="NCBI Taxonomy" id="551989"/>
    <lineage>
        <taxon>Bacteria</taxon>
        <taxon>Pseudomonadati</taxon>
        <taxon>Pseudomonadota</taxon>
        <taxon>Gammaproteobacteria</taxon>
        <taxon>Enterobacterales</taxon>
        <taxon>Enterobacteriaceae</taxon>
        <taxon>Kosakonia</taxon>
    </lineage>
</organism>
<accession>A0A1I7E5Z1</accession>
<dbReference type="AlphaFoldDB" id="A0A1I7E5Z1"/>